<evidence type="ECO:0000313" key="2">
    <source>
        <dbReference type="EMBL" id="KAK9738074.1"/>
    </source>
</evidence>
<sequence>MVSTKRKSCYLVKQKCSRTTTKGGRVSPGTRPPQQQRAPVKAPPRTAEALAILIQHLVFNNISVVLTISRKIRSRMQSWTGVSILFFYNQPTNPKSER</sequence>
<feature type="region of interest" description="Disordered" evidence="1">
    <location>
        <begin position="18"/>
        <end position="42"/>
    </location>
</feature>
<dbReference type="Proteomes" id="UP001458880">
    <property type="component" value="Unassembled WGS sequence"/>
</dbReference>
<organism evidence="2 3">
    <name type="scientific">Popillia japonica</name>
    <name type="common">Japanese beetle</name>
    <dbReference type="NCBI Taxonomy" id="7064"/>
    <lineage>
        <taxon>Eukaryota</taxon>
        <taxon>Metazoa</taxon>
        <taxon>Ecdysozoa</taxon>
        <taxon>Arthropoda</taxon>
        <taxon>Hexapoda</taxon>
        <taxon>Insecta</taxon>
        <taxon>Pterygota</taxon>
        <taxon>Neoptera</taxon>
        <taxon>Endopterygota</taxon>
        <taxon>Coleoptera</taxon>
        <taxon>Polyphaga</taxon>
        <taxon>Scarabaeiformia</taxon>
        <taxon>Scarabaeidae</taxon>
        <taxon>Rutelinae</taxon>
        <taxon>Popillia</taxon>
    </lineage>
</organism>
<name>A0AAW1LW25_POPJA</name>
<protein>
    <submittedName>
        <fullName evidence="2">Uncharacterized protein</fullName>
    </submittedName>
</protein>
<accession>A0AAW1LW25</accession>
<dbReference type="AlphaFoldDB" id="A0AAW1LW25"/>
<keyword evidence="3" id="KW-1185">Reference proteome</keyword>
<evidence type="ECO:0000313" key="3">
    <source>
        <dbReference type="Proteomes" id="UP001458880"/>
    </source>
</evidence>
<reference evidence="2 3" key="1">
    <citation type="journal article" date="2024" name="BMC Genomics">
        <title>De novo assembly and annotation of Popillia japonica's genome with initial clues to its potential as an invasive pest.</title>
        <authorList>
            <person name="Cucini C."/>
            <person name="Boschi S."/>
            <person name="Funari R."/>
            <person name="Cardaioli E."/>
            <person name="Iannotti N."/>
            <person name="Marturano G."/>
            <person name="Paoli F."/>
            <person name="Bruttini M."/>
            <person name="Carapelli A."/>
            <person name="Frati F."/>
            <person name="Nardi F."/>
        </authorList>
    </citation>
    <scope>NUCLEOTIDE SEQUENCE [LARGE SCALE GENOMIC DNA]</scope>
    <source>
        <strain evidence="2">DMR45628</strain>
    </source>
</reference>
<dbReference type="EMBL" id="JASPKY010000091">
    <property type="protein sequence ID" value="KAK9738074.1"/>
    <property type="molecule type" value="Genomic_DNA"/>
</dbReference>
<gene>
    <name evidence="2" type="ORF">QE152_g10191</name>
</gene>
<comment type="caution">
    <text evidence="2">The sequence shown here is derived from an EMBL/GenBank/DDBJ whole genome shotgun (WGS) entry which is preliminary data.</text>
</comment>
<proteinExistence type="predicted"/>
<evidence type="ECO:0000256" key="1">
    <source>
        <dbReference type="SAM" id="MobiDB-lite"/>
    </source>
</evidence>